<dbReference type="OrthoDB" id="3189925at2"/>
<proteinExistence type="predicted"/>
<dbReference type="Pfam" id="PF03358">
    <property type="entry name" value="FMN_red"/>
    <property type="match status" value="1"/>
</dbReference>
<keyword evidence="2" id="KW-0288">FMN</keyword>
<keyword evidence="1" id="KW-0285">Flavoprotein</keyword>
<evidence type="ECO:0000256" key="1">
    <source>
        <dbReference type="ARBA" id="ARBA00022630"/>
    </source>
</evidence>
<dbReference type="Gene3D" id="3.40.50.360">
    <property type="match status" value="1"/>
</dbReference>
<evidence type="ECO:0000259" key="3">
    <source>
        <dbReference type="Pfam" id="PF03358"/>
    </source>
</evidence>
<evidence type="ECO:0000313" key="5">
    <source>
        <dbReference type="Proteomes" id="UP000054078"/>
    </source>
</evidence>
<feature type="domain" description="NADPH-dependent FMN reductase-like" evidence="3">
    <location>
        <begin position="4"/>
        <end position="170"/>
    </location>
</feature>
<evidence type="ECO:0000313" key="4">
    <source>
        <dbReference type="EMBL" id="KUH57811.1"/>
    </source>
</evidence>
<dbReference type="InterPro" id="IPR005025">
    <property type="entry name" value="FMN_Rdtase-like_dom"/>
</dbReference>
<dbReference type="InterPro" id="IPR051796">
    <property type="entry name" value="ISF_SsuE-like"/>
</dbReference>
<dbReference type="PANTHER" id="PTHR43278:SF1">
    <property type="entry name" value="IRON-SULFUR FLAVOPROTEIN MJ1083"/>
    <property type="match status" value="1"/>
</dbReference>
<protein>
    <submittedName>
        <fullName evidence="4">FMN reductase</fullName>
    </submittedName>
</protein>
<keyword evidence="5" id="KW-1185">Reference proteome</keyword>
<dbReference type="EMBL" id="LOJF01000011">
    <property type="protein sequence ID" value="KUH57811.1"/>
    <property type="molecule type" value="Genomic_DNA"/>
</dbReference>
<gene>
    <name evidence="4" type="ORF">AUL39_08955</name>
</gene>
<dbReference type="SUPFAM" id="SSF52218">
    <property type="entry name" value="Flavoproteins"/>
    <property type="match status" value="1"/>
</dbReference>
<reference evidence="4 5" key="1">
    <citation type="submission" date="2015-12" db="EMBL/GenBank/DDBJ databases">
        <title>Draft Genome Sequence of Olsenella scatoligenes SK9K4T; a Producer of 3-Methylindole- (skatole) and 4-Methylphenol- (p-cresol) Isolated from Pig Feces.</title>
        <authorList>
            <person name="Li X."/>
            <person name="Borg B."/>
            <person name="Canibe N."/>
        </authorList>
    </citation>
    <scope>NUCLEOTIDE SEQUENCE [LARGE SCALE GENOMIC DNA]</scope>
    <source>
        <strain evidence="4 5">SK9K4</strain>
    </source>
</reference>
<dbReference type="RefSeq" id="WP_059055492.1">
    <property type="nucleotide sequence ID" value="NZ_LOJF01000011.1"/>
</dbReference>
<dbReference type="AlphaFoldDB" id="A0A100YU95"/>
<organism evidence="4 5">
    <name type="scientific">Tractidigestivibacter scatoligenes</name>
    <name type="common">Olsenella scatoligenes</name>
    <dbReference type="NCBI Taxonomy" id="1299998"/>
    <lineage>
        <taxon>Bacteria</taxon>
        <taxon>Bacillati</taxon>
        <taxon>Actinomycetota</taxon>
        <taxon>Coriobacteriia</taxon>
        <taxon>Coriobacteriales</taxon>
        <taxon>Atopobiaceae</taxon>
        <taxon>Tractidigestivibacter</taxon>
    </lineage>
</organism>
<dbReference type="InterPro" id="IPR029039">
    <property type="entry name" value="Flavoprotein-like_sf"/>
</dbReference>
<dbReference type="Proteomes" id="UP000054078">
    <property type="component" value="Unassembled WGS sequence"/>
</dbReference>
<evidence type="ECO:0000256" key="2">
    <source>
        <dbReference type="ARBA" id="ARBA00022643"/>
    </source>
</evidence>
<dbReference type="PANTHER" id="PTHR43278">
    <property type="entry name" value="NAD(P)H-DEPENDENT FMN-CONTAINING OXIDOREDUCTASE YWQN-RELATED"/>
    <property type="match status" value="1"/>
</dbReference>
<accession>A0A100YU95</accession>
<comment type="caution">
    <text evidence="4">The sequence shown here is derived from an EMBL/GenBank/DDBJ whole genome shotgun (WGS) entry which is preliminary data.</text>
</comment>
<sequence length="325" mass="35659">MAKVLGVSFGTKNGNNDSICKEALMGAVEEGCEVEFIRAMDLNIKHCTGCITCVKMLMSGQGNMCIHKDDFDWLFFKMAEADGIIMCDPIFETGASGLFHTIMDRFGPRMDTGNNVIATHIAEKIAAEGGKSKAPDPRIICPGKPVSYIGIGGSDWGTHVQSDHAIQSMTPTWKVIDNEWVPWSKRALLDDKVVARAHQIGVNLARAAKDPEHASYQGAEGVCPHCHANDFYLVPGTDKAICSVCGLEGHVSVVDGKIQVEYRHDECYDERGLFRAHDTAEGKQIHGEDIGRMEGELAQLQKGDEYKQRVAKYKAFIQPTMPSRG</sequence>
<dbReference type="GO" id="GO:0016491">
    <property type="term" value="F:oxidoreductase activity"/>
    <property type="evidence" value="ECO:0007669"/>
    <property type="project" value="InterPro"/>
</dbReference>
<name>A0A100YU95_TRASO</name>
<dbReference type="STRING" id="1299998.AUL39_08955"/>